<sequence length="758" mass="83619">MKINKIVIISIISIITVNTVSAQQKLNPETEKKIDVLMSKMTLEEKVGQMNQYNGFWDVTGPAPVGGSAEEKYENIKKGLVGSMLTVRGVKEVKAVQKIAVEQTRLGIPLIIGFDVIHGYKTISPIPLAEAASWDLKAIEKSAEVAASEAAASGINWTFGPMMDISRDARWGRVMEGAGEDPFLGGKIAAARVKGFQGDNTFRSPLRIAATAKHFAAYGFVEAGLEYNAVEIGNNTLFNQVLPPFKSAVDAGIRSVMNSFNTINGTPATADRYLLRDVLKNKWGFSGFVVSDWASIREMISWGFSKDEKAAAKSAVEAGTDMDMESGIYLPYLIDLVKQGKVKESYIDDAVRRILRVKFELGLFDDPYRFLDEKREKETVGSTANHEAVLDIAKKSIVLLKNEKNLLPLKKSGQKILLLGSLAESKNSPLGSWRIAADNNTAVSVLEGMKAYKGNQLNFVEGPKLSTSEPTFLTEVDYNTTDRKGLEEAKNAAKNADVVVMVLGEHGFSSGEARSRTNIDLPGLQEEFLKEIFKINPNIVLVLNNGRPLTINWASENIPAIVEAWHLGTQAGNAVSQVLYGDYNPSGKLPMTFPRNVGQIPVYYNHLNTGRPFDKDKNVFWSHYSDVEKTPLYPFGFGLSYTKFEYSDLKINKKLFSKGENIQVTFTLKNTGKYEGKEVAQLYIQDESASVARPVKELKGFQIIELKSGESKKITFNLTEKELGFYDNSGNFIVEEGAFKVMVGGNSESLISDEFGLE</sequence>
<dbReference type="RefSeq" id="WP_087706201.1">
    <property type="nucleotide sequence ID" value="NZ_MVAG01000057.1"/>
</dbReference>
<dbReference type="Proteomes" id="UP000196355">
    <property type="component" value="Unassembled WGS sequence"/>
</dbReference>
<comment type="catalytic activity">
    <reaction evidence="1">
        <text>Hydrolysis of terminal, non-reducing beta-D-glucosyl residues with release of beta-D-glucose.</text>
        <dbReference type="EC" id="3.2.1.21"/>
    </reaction>
</comment>
<evidence type="ECO:0000256" key="7">
    <source>
        <dbReference type="RuleBase" id="RU361161"/>
    </source>
</evidence>
<evidence type="ECO:0000256" key="3">
    <source>
        <dbReference type="ARBA" id="ARBA00012744"/>
    </source>
</evidence>
<dbReference type="SUPFAM" id="SSF52279">
    <property type="entry name" value="Beta-D-glucan exohydrolase, C-terminal domain"/>
    <property type="match status" value="1"/>
</dbReference>
<dbReference type="FunFam" id="2.60.40.10:FF:000495">
    <property type="entry name" value="Periplasmic beta-glucosidase"/>
    <property type="match status" value="1"/>
</dbReference>
<comment type="caution">
    <text evidence="10">The sequence shown here is derived from an EMBL/GenBank/DDBJ whole genome shotgun (WGS) entry which is preliminary data.</text>
</comment>
<accession>A0A202CDR0</accession>
<dbReference type="PANTHER" id="PTHR30620:SF16">
    <property type="entry name" value="LYSOSOMAL BETA GLUCOSIDASE"/>
    <property type="match status" value="1"/>
</dbReference>
<keyword evidence="6 7" id="KW-0326">Glycosidase</keyword>
<feature type="signal peptide" evidence="8">
    <location>
        <begin position="1"/>
        <end position="22"/>
    </location>
</feature>
<dbReference type="Gene3D" id="2.60.40.10">
    <property type="entry name" value="Immunoglobulins"/>
    <property type="match status" value="1"/>
</dbReference>
<reference evidence="11" key="1">
    <citation type="submission" date="2017-02" db="EMBL/GenBank/DDBJ databases">
        <authorList>
            <person name="Tetz G."/>
            <person name="Tetz V."/>
        </authorList>
    </citation>
    <scope>NUCLEOTIDE SEQUENCE [LARGE SCALE GENOMIC DNA]</scope>
    <source>
        <strain evidence="11">VT16-26</strain>
    </source>
</reference>
<dbReference type="NCBIfam" id="NF011678">
    <property type="entry name" value="PRK15098.1"/>
    <property type="match status" value="1"/>
</dbReference>
<organism evidence="10 11">
    <name type="scientific">Chryseobacterium mucoviscidosis</name>
    <dbReference type="NCBI Taxonomy" id="1945581"/>
    <lineage>
        <taxon>Bacteria</taxon>
        <taxon>Pseudomonadati</taxon>
        <taxon>Bacteroidota</taxon>
        <taxon>Flavobacteriia</taxon>
        <taxon>Flavobacteriales</taxon>
        <taxon>Weeksellaceae</taxon>
        <taxon>Chryseobacterium group</taxon>
        <taxon>Chryseobacterium</taxon>
    </lineage>
</organism>
<dbReference type="SMART" id="SM01217">
    <property type="entry name" value="Fn3_like"/>
    <property type="match status" value="1"/>
</dbReference>
<feature type="domain" description="Fibronectin type III-like" evidence="9">
    <location>
        <begin position="678"/>
        <end position="747"/>
    </location>
</feature>
<dbReference type="InterPro" id="IPR017853">
    <property type="entry name" value="GH"/>
</dbReference>
<dbReference type="InterPro" id="IPR036962">
    <property type="entry name" value="Glyco_hydro_3_N_sf"/>
</dbReference>
<evidence type="ECO:0000256" key="6">
    <source>
        <dbReference type="ARBA" id="ARBA00023295"/>
    </source>
</evidence>
<dbReference type="FunFam" id="3.20.20.300:FF:000005">
    <property type="entry name" value="Periplasmic beta-glucosidase"/>
    <property type="match status" value="1"/>
</dbReference>
<keyword evidence="4 8" id="KW-0732">Signal</keyword>
<dbReference type="GO" id="GO:0009251">
    <property type="term" value="P:glucan catabolic process"/>
    <property type="evidence" value="ECO:0007669"/>
    <property type="project" value="TreeGrafter"/>
</dbReference>
<evidence type="ECO:0000259" key="9">
    <source>
        <dbReference type="SMART" id="SM01217"/>
    </source>
</evidence>
<dbReference type="PROSITE" id="PS00775">
    <property type="entry name" value="GLYCOSYL_HYDROL_F3"/>
    <property type="match status" value="1"/>
</dbReference>
<dbReference type="Pfam" id="PF14310">
    <property type="entry name" value="Fn3-like"/>
    <property type="match status" value="1"/>
</dbReference>
<dbReference type="GO" id="GO:0008422">
    <property type="term" value="F:beta-glucosidase activity"/>
    <property type="evidence" value="ECO:0007669"/>
    <property type="project" value="UniProtKB-EC"/>
</dbReference>
<dbReference type="InterPro" id="IPR019800">
    <property type="entry name" value="Glyco_hydro_3_AS"/>
</dbReference>
<evidence type="ECO:0000313" key="11">
    <source>
        <dbReference type="Proteomes" id="UP000196355"/>
    </source>
</evidence>
<dbReference type="PRINTS" id="PR00133">
    <property type="entry name" value="GLHYDRLASE3"/>
</dbReference>
<evidence type="ECO:0000256" key="2">
    <source>
        <dbReference type="ARBA" id="ARBA00005336"/>
    </source>
</evidence>
<dbReference type="Pfam" id="PF01915">
    <property type="entry name" value="Glyco_hydro_3_C"/>
    <property type="match status" value="1"/>
</dbReference>
<dbReference type="PANTHER" id="PTHR30620">
    <property type="entry name" value="PERIPLASMIC BETA-GLUCOSIDASE-RELATED"/>
    <property type="match status" value="1"/>
</dbReference>
<keyword evidence="5 7" id="KW-0378">Hydrolase</keyword>
<evidence type="ECO:0000256" key="8">
    <source>
        <dbReference type="SAM" id="SignalP"/>
    </source>
</evidence>
<dbReference type="Gene3D" id="3.40.50.1700">
    <property type="entry name" value="Glycoside hydrolase family 3 C-terminal domain"/>
    <property type="match status" value="1"/>
</dbReference>
<keyword evidence="11" id="KW-1185">Reference proteome</keyword>
<dbReference type="Pfam" id="PF00933">
    <property type="entry name" value="Glyco_hydro_3"/>
    <property type="match status" value="1"/>
</dbReference>
<dbReference type="InterPro" id="IPR013783">
    <property type="entry name" value="Ig-like_fold"/>
</dbReference>
<dbReference type="InterPro" id="IPR036881">
    <property type="entry name" value="Glyco_hydro_3_C_sf"/>
</dbReference>
<feature type="chain" id="PRO_5012916551" description="beta-glucosidase" evidence="8">
    <location>
        <begin position="23"/>
        <end position="758"/>
    </location>
</feature>
<dbReference type="Gene3D" id="3.20.20.300">
    <property type="entry name" value="Glycoside hydrolase, family 3, N-terminal domain"/>
    <property type="match status" value="1"/>
</dbReference>
<dbReference type="InterPro" id="IPR001764">
    <property type="entry name" value="Glyco_hydro_3_N"/>
</dbReference>
<dbReference type="EC" id="3.2.1.21" evidence="3"/>
<dbReference type="InterPro" id="IPR026891">
    <property type="entry name" value="Fn3-like"/>
</dbReference>
<dbReference type="InterPro" id="IPR051915">
    <property type="entry name" value="Cellulose_Degrad_GH3"/>
</dbReference>
<dbReference type="EMBL" id="MVAG01000057">
    <property type="protein sequence ID" value="OVE61712.1"/>
    <property type="molecule type" value="Genomic_DNA"/>
</dbReference>
<proteinExistence type="inferred from homology"/>
<evidence type="ECO:0000313" key="10">
    <source>
        <dbReference type="EMBL" id="OVE61712.1"/>
    </source>
</evidence>
<dbReference type="AlphaFoldDB" id="A0A202CDR0"/>
<evidence type="ECO:0000256" key="1">
    <source>
        <dbReference type="ARBA" id="ARBA00000448"/>
    </source>
</evidence>
<protein>
    <recommendedName>
        <fullName evidence="3">beta-glucosidase</fullName>
        <ecNumber evidence="3">3.2.1.21</ecNumber>
    </recommendedName>
</protein>
<evidence type="ECO:0000256" key="5">
    <source>
        <dbReference type="ARBA" id="ARBA00022801"/>
    </source>
</evidence>
<name>A0A202CDR0_9FLAO</name>
<dbReference type="SUPFAM" id="SSF51445">
    <property type="entry name" value="(Trans)glycosidases"/>
    <property type="match status" value="1"/>
</dbReference>
<comment type="similarity">
    <text evidence="2 7">Belongs to the glycosyl hydrolase 3 family.</text>
</comment>
<dbReference type="InterPro" id="IPR002772">
    <property type="entry name" value="Glyco_hydro_3_C"/>
</dbReference>
<gene>
    <name evidence="10" type="ORF">B0E34_01680</name>
</gene>
<evidence type="ECO:0000256" key="4">
    <source>
        <dbReference type="ARBA" id="ARBA00022729"/>
    </source>
</evidence>